<feature type="non-terminal residue" evidence="2">
    <location>
        <position position="1"/>
    </location>
</feature>
<accession>A0A0L7RFL5</accession>
<dbReference type="AlphaFoldDB" id="A0A0L7RFL5"/>
<dbReference type="Proteomes" id="UP000053825">
    <property type="component" value="Unassembled WGS sequence"/>
</dbReference>
<name>A0A0L7RFL5_9HYME</name>
<evidence type="ECO:0000259" key="1">
    <source>
        <dbReference type="Pfam" id="PF20700"/>
    </source>
</evidence>
<dbReference type="EMBL" id="KQ414603">
    <property type="protein sequence ID" value="KOC69640.1"/>
    <property type="molecule type" value="Genomic_DNA"/>
</dbReference>
<feature type="domain" description="Mutator-like transposase" evidence="1">
    <location>
        <begin position="47"/>
        <end position="212"/>
    </location>
</feature>
<keyword evidence="3" id="KW-1185">Reference proteome</keyword>
<evidence type="ECO:0000313" key="2">
    <source>
        <dbReference type="EMBL" id="KOC69640.1"/>
    </source>
</evidence>
<organism evidence="2 3">
    <name type="scientific">Habropoda laboriosa</name>
    <dbReference type="NCBI Taxonomy" id="597456"/>
    <lineage>
        <taxon>Eukaryota</taxon>
        <taxon>Metazoa</taxon>
        <taxon>Ecdysozoa</taxon>
        <taxon>Arthropoda</taxon>
        <taxon>Hexapoda</taxon>
        <taxon>Insecta</taxon>
        <taxon>Pterygota</taxon>
        <taxon>Neoptera</taxon>
        <taxon>Endopterygota</taxon>
        <taxon>Hymenoptera</taxon>
        <taxon>Apocrita</taxon>
        <taxon>Aculeata</taxon>
        <taxon>Apoidea</taxon>
        <taxon>Anthophila</taxon>
        <taxon>Apidae</taxon>
        <taxon>Habropoda</taxon>
    </lineage>
</organism>
<gene>
    <name evidence="2" type="ORF">WH47_10751</name>
</gene>
<evidence type="ECO:0000313" key="3">
    <source>
        <dbReference type="Proteomes" id="UP000053825"/>
    </source>
</evidence>
<reference evidence="2 3" key="1">
    <citation type="submission" date="2015-07" db="EMBL/GenBank/DDBJ databases">
        <title>The genome of Habropoda laboriosa.</title>
        <authorList>
            <person name="Pan H."/>
            <person name="Kapheim K."/>
        </authorList>
    </citation>
    <scope>NUCLEOTIDE SEQUENCE [LARGE SCALE GENOMIC DNA]</scope>
    <source>
        <strain evidence="2">0110345459</strain>
    </source>
</reference>
<protein>
    <recommendedName>
        <fullName evidence="1">Mutator-like transposase domain-containing protein</fullName>
    </recommendedName>
</protein>
<dbReference type="Pfam" id="PF20700">
    <property type="entry name" value="Mutator"/>
    <property type="match status" value="1"/>
</dbReference>
<dbReference type="InterPro" id="IPR049012">
    <property type="entry name" value="Mutator_transp_dom"/>
</dbReference>
<sequence length="213" mass="23725">NRYTSEQSSSFTSSSAKKLLQSEDKNLDVDNSHTYRILHFVIVVSTISELVICKICKKDIKFTESSSRGLGFKIAVNCDCGVSYINSCPLIANAYEINRRIVAVMRLLGIEIEGLLFCGLMDMARSFYSNTYGCIENLYTAGSAVYEVVIKSAMKEEQEKTVEVENSKENLTVSGDGSSKKRGHYPLFGVITLIRKYTGKILDTVVKSSYCKL</sequence>
<proteinExistence type="predicted"/>